<dbReference type="PANTHER" id="PTHR11638">
    <property type="entry name" value="ATP-DEPENDENT CLP PROTEASE"/>
    <property type="match status" value="1"/>
</dbReference>
<dbReference type="CDD" id="cd00009">
    <property type="entry name" value="AAA"/>
    <property type="match status" value="1"/>
</dbReference>
<keyword evidence="4" id="KW-0143">Chaperone</keyword>
<dbReference type="InterPro" id="IPR041546">
    <property type="entry name" value="ClpA/ClpB_AAA_lid"/>
</dbReference>
<dbReference type="Gene3D" id="1.10.8.60">
    <property type="match status" value="2"/>
</dbReference>
<evidence type="ECO:0000256" key="6">
    <source>
        <dbReference type="SAM" id="Coils"/>
    </source>
</evidence>
<keyword evidence="2" id="KW-0547">Nucleotide-binding</keyword>
<dbReference type="Gene3D" id="1.10.1780.10">
    <property type="entry name" value="Clp, N-terminal domain"/>
    <property type="match status" value="2"/>
</dbReference>
<dbReference type="GO" id="GO:0005524">
    <property type="term" value="F:ATP binding"/>
    <property type="evidence" value="ECO:0007669"/>
    <property type="project" value="UniProtKB-KW"/>
</dbReference>
<dbReference type="PROSITE" id="PS51903">
    <property type="entry name" value="CLP_R"/>
    <property type="match status" value="1"/>
</dbReference>
<evidence type="ECO:0000259" key="8">
    <source>
        <dbReference type="PROSITE" id="PS51903"/>
    </source>
</evidence>
<dbReference type="Pfam" id="PF07724">
    <property type="entry name" value="AAA_2"/>
    <property type="match status" value="1"/>
</dbReference>
<dbReference type="InterPro" id="IPR018368">
    <property type="entry name" value="ClpA/B_CS1"/>
</dbReference>
<dbReference type="SMART" id="SM00382">
    <property type="entry name" value="AAA"/>
    <property type="match status" value="2"/>
</dbReference>
<dbReference type="CDD" id="cd19499">
    <property type="entry name" value="RecA-like_ClpB_Hsp104-like"/>
    <property type="match status" value="1"/>
</dbReference>
<evidence type="ECO:0000313" key="9">
    <source>
        <dbReference type="EMBL" id="QHN42904.1"/>
    </source>
</evidence>
<dbReference type="InterPro" id="IPR050130">
    <property type="entry name" value="ClpA_ClpB"/>
</dbReference>
<gene>
    <name evidence="9" type="ORF">GII36_03505</name>
</gene>
<dbReference type="InterPro" id="IPR001943">
    <property type="entry name" value="UVR_dom"/>
</dbReference>
<dbReference type="AlphaFoldDB" id="A0A857MJZ8"/>
<dbReference type="FunFam" id="3.40.50.300:FF:000010">
    <property type="entry name" value="Chaperone clpB 1, putative"/>
    <property type="match status" value="1"/>
</dbReference>
<organism evidence="9 10">
    <name type="scientific">Candidatus Mycosynbacter amalyticus</name>
    <dbReference type="NCBI Taxonomy" id="2665156"/>
    <lineage>
        <taxon>Bacteria</taxon>
        <taxon>Candidatus Saccharimonadota</taxon>
        <taxon>Candidatus Saccharimonadota incertae sedis</taxon>
        <taxon>Candidatus Mycosynbacter</taxon>
    </lineage>
</organism>
<dbReference type="InterPro" id="IPR003959">
    <property type="entry name" value="ATPase_AAA_core"/>
</dbReference>
<dbReference type="PRINTS" id="PR00300">
    <property type="entry name" value="CLPPROTEASEA"/>
</dbReference>
<dbReference type="Pfam" id="PF17871">
    <property type="entry name" value="AAA_lid_9"/>
    <property type="match status" value="1"/>
</dbReference>
<keyword evidence="3" id="KW-0067">ATP-binding</keyword>
<reference evidence="9" key="1">
    <citation type="journal article" date="2021" name="Nat. Microbiol.">
        <title>Cocultivation of an ultrasmall environmental parasitic bacterium with lytic ability against bacteria associated with wastewater foams.</title>
        <authorList>
            <person name="Batinovic S."/>
            <person name="Rose J.J.A."/>
            <person name="Ratcliffe J."/>
            <person name="Seviour R.J."/>
            <person name="Petrovski S."/>
        </authorList>
    </citation>
    <scope>NUCLEOTIDE SEQUENCE</scope>
    <source>
        <strain evidence="9">JR1</strain>
    </source>
</reference>
<dbReference type="KEGG" id="mama:GII36_03505"/>
<name>A0A857MJZ8_9BACT</name>
<dbReference type="InterPro" id="IPR001270">
    <property type="entry name" value="ClpA/B"/>
</dbReference>
<dbReference type="Gene3D" id="4.10.860.10">
    <property type="entry name" value="UVR domain"/>
    <property type="match status" value="1"/>
</dbReference>
<dbReference type="SMART" id="SM01086">
    <property type="entry name" value="ClpB_D2-small"/>
    <property type="match status" value="1"/>
</dbReference>
<dbReference type="GO" id="GO:0005737">
    <property type="term" value="C:cytoplasm"/>
    <property type="evidence" value="ECO:0007669"/>
    <property type="project" value="TreeGrafter"/>
</dbReference>
<dbReference type="InterPro" id="IPR004176">
    <property type="entry name" value="Clp_R_N"/>
</dbReference>
<dbReference type="InterPro" id="IPR003593">
    <property type="entry name" value="AAA+_ATPase"/>
</dbReference>
<dbReference type="InterPro" id="IPR019489">
    <property type="entry name" value="Clp_ATPase_C"/>
</dbReference>
<dbReference type="GO" id="GO:0016887">
    <property type="term" value="F:ATP hydrolysis activity"/>
    <property type="evidence" value="ECO:0007669"/>
    <property type="project" value="InterPro"/>
</dbReference>
<feature type="coiled-coil region" evidence="6">
    <location>
        <begin position="424"/>
        <end position="470"/>
    </location>
</feature>
<dbReference type="Pfam" id="PF02861">
    <property type="entry name" value="Clp_N"/>
    <property type="match status" value="2"/>
</dbReference>
<dbReference type="PROSITE" id="PS50151">
    <property type="entry name" value="UVR"/>
    <property type="match status" value="1"/>
</dbReference>
<dbReference type="GO" id="GO:0034605">
    <property type="term" value="P:cellular response to heat"/>
    <property type="evidence" value="ECO:0007669"/>
    <property type="project" value="TreeGrafter"/>
</dbReference>
<feature type="domain" description="Clp R" evidence="8">
    <location>
        <begin position="8"/>
        <end position="152"/>
    </location>
</feature>
<evidence type="ECO:0000256" key="1">
    <source>
        <dbReference type="ARBA" id="ARBA00022737"/>
    </source>
</evidence>
<evidence type="ECO:0000256" key="5">
    <source>
        <dbReference type="PROSITE-ProRule" id="PRU01251"/>
    </source>
</evidence>
<protein>
    <submittedName>
        <fullName evidence="9">AAA domain-containing protein</fullName>
    </submittedName>
</protein>
<evidence type="ECO:0000259" key="7">
    <source>
        <dbReference type="PROSITE" id="PS50151"/>
    </source>
</evidence>
<evidence type="ECO:0000256" key="2">
    <source>
        <dbReference type="ARBA" id="ARBA00022741"/>
    </source>
</evidence>
<feature type="domain" description="UVR" evidence="7">
    <location>
        <begin position="428"/>
        <end position="463"/>
    </location>
</feature>
<keyword evidence="1 5" id="KW-0677">Repeat</keyword>
<dbReference type="PANTHER" id="PTHR11638:SF175">
    <property type="entry name" value="ATP-DEPENDENT CLP PROTEASE, ATP-BINDING SUBUNIT CLPC"/>
    <property type="match status" value="1"/>
</dbReference>
<dbReference type="InterPro" id="IPR027417">
    <property type="entry name" value="P-loop_NTPase"/>
</dbReference>
<dbReference type="SUPFAM" id="SSF52540">
    <property type="entry name" value="P-loop containing nucleoside triphosphate hydrolases"/>
    <property type="match status" value="2"/>
</dbReference>
<proteinExistence type="predicted"/>
<keyword evidence="6" id="KW-0175">Coiled coil</keyword>
<dbReference type="EMBL" id="CP045921">
    <property type="protein sequence ID" value="QHN42904.1"/>
    <property type="molecule type" value="Genomic_DNA"/>
</dbReference>
<keyword evidence="10" id="KW-1185">Reference proteome</keyword>
<dbReference type="SUPFAM" id="SSF81923">
    <property type="entry name" value="Double Clp-N motif"/>
    <property type="match status" value="2"/>
</dbReference>
<dbReference type="Pfam" id="PF00004">
    <property type="entry name" value="AAA"/>
    <property type="match status" value="1"/>
</dbReference>
<dbReference type="Gene3D" id="3.40.50.300">
    <property type="entry name" value="P-loop containing nucleotide triphosphate hydrolases"/>
    <property type="match status" value="2"/>
</dbReference>
<dbReference type="PROSITE" id="PS00870">
    <property type="entry name" value="CLPAB_1"/>
    <property type="match status" value="1"/>
</dbReference>
<dbReference type="Proteomes" id="UP001059824">
    <property type="component" value="Chromosome"/>
</dbReference>
<dbReference type="InterPro" id="IPR036628">
    <property type="entry name" value="Clp_N_dom_sf"/>
</dbReference>
<dbReference type="RefSeq" id="WP_260762515.1">
    <property type="nucleotide sequence ID" value="NZ_CP045921.1"/>
</dbReference>
<sequence length="827" mass="91731">MSDEFAEFVAHLTDNARTSLYHADSIARGYGSKFIGTEHLLLGVLAQGSSVGAKVLADAGVTLDKAEVALGLKPVTQAVHIGVNTLSETAKVTLRMSWQVAQDYNQDSLGTEHILYSILNQRNARATVLLGDMGVDVESVTGDLESFFTRQNNFESQEEIIIETEKPKRKSSILDTFGVDLTAKARRSELDPVIGRDAQVERMVTILSRRTKNNPVLIGEPGVGKTAIVEGLAQRIVSEDVPDHLLDKRIVQLDLAAMIAGTKYRGEFEDRLKKVVAALKEQTNTVVFIDELHLLVGAGAAEGALDAANLLKPALARGEMRLIGATTLDEYRKHIEKDSALERRFQIITVPEPNIRDTTAIVKGLRPYYEKHHGVNMSDEVIEDAVYMADRYIKDRFMPDKAIDVIDEAAALVRVKHGKKPSKIRDYTRELKQLNEKMEEAVANEQYERAALYKTRISQLQSQVKELQEEAEKKSPVKLTSDDVARAVSVMTGIPATRVQKNEARILSQLEKHISKYVIGQEEAVRTVSRAIRRSRSGVGSSKRPIGSFVFMGPTGVGKTELARVVAREVFGSDDALIKIDMSEFAEKHNTSRLLGAPAGYVGYEDGGQLTDKIRRQPYSVVLFDEIEKAHPTVFHMLLQLLEDGTLTDASGRTVDFTNTIIILTSNLGAEAMRRESTLGFGVQTKKDEDELEELHERNAESARAALSDFMRPELINRFDGVMTFRALTRKEVSKIFDRLIEDLKDRLVKKGIALVVKPSAKRLLIDHGYDKFNGARPLRRVIEDELEHDIAEGVISGEYEKGAVVTASAKQGKVVLAGGYEDSQRQ</sequence>
<dbReference type="Pfam" id="PF10431">
    <property type="entry name" value="ClpB_D2-small"/>
    <property type="match status" value="1"/>
</dbReference>
<evidence type="ECO:0000256" key="3">
    <source>
        <dbReference type="ARBA" id="ARBA00022840"/>
    </source>
</evidence>
<accession>A0A857MJZ8</accession>
<evidence type="ECO:0000256" key="4">
    <source>
        <dbReference type="ARBA" id="ARBA00023186"/>
    </source>
</evidence>
<evidence type="ECO:0000313" key="10">
    <source>
        <dbReference type="Proteomes" id="UP001059824"/>
    </source>
</evidence>
<dbReference type="FunFam" id="3.40.50.300:FF:000025">
    <property type="entry name" value="ATP-dependent Clp protease subunit"/>
    <property type="match status" value="1"/>
</dbReference>